<feature type="transmembrane region" description="Helical" evidence="1">
    <location>
        <begin position="67"/>
        <end position="89"/>
    </location>
</feature>
<evidence type="ECO:0000313" key="3">
    <source>
        <dbReference type="Proteomes" id="UP001056756"/>
    </source>
</evidence>
<dbReference type="EMBL" id="CP097899">
    <property type="protein sequence ID" value="URN93378.1"/>
    <property type="molecule type" value="Genomic_DNA"/>
</dbReference>
<dbReference type="Proteomes" id="UP001056756">
    <property type="component" value="Chromosome"/>
</dbReference>
<keyword evidence="1" id="KW-1133">Transmembrane helix</keyword>
<dbReference type="KEGG" id="plig:NAG76_16280"/>
<evidence type="ECO:0000256" key="1">
    <source>
        <dbReference type="SAM" id="Phobius"/>
    </source>
</evidence>
<accession>A0A9J6ZBA2</accession>
<sequence length="101" mass="11567">MKKILNLRLLIESIIVSILIFGLFIGMKVIQGVINTYKYVPDVIDSYTSANYSQHKVSFGIVSVNEFNGITLVLGVIILILLIIFYYGIRIMLNRWIKKDN</sequence>
<gene>
    <name evidence="2" type="ORF">NAG76_16280</name>
</gene>
<dbReference type="AlphaFoldDB" id="A0A9J6ZBA2"/>
<proteinExistence type="predicted"/>
<reference evidence="2" key="1">
    <citation type="submission" date="2022-05" db="EMBL/GenBank/DDBJ databases">
        <title>Novel bacterial taxa in a minimal lignocellulolytic consortium and its capacity to transform plastics disclosed by genome-resolved metagenomics.</title>
        <authorList>
            <person name="Rodriguez C.A.D."/>
            <person name="Diaz-Garcia L."/>
            <person name="Herrera K."/>
            <person name="Tarazona N.A."/>
            <person name="Sproer C."/>
            <person name="Overmann J."/>
            <person name="Jimenez D.J."/>
        </authorList>
    </citation>
    <scope>NUCLEOTIDE SEQUENCE</scope>
    <source>
        <strain evidence="2">MAG5</strain>
    </source>
</reference>
<name>A0A9J6ZBA2_9BACL</name>
<protein>
    <submittedName>
        <fullName evidence="2">Uncharacterized protein</fullName>
    </submittedName>
</protein>
<organism evidence="2 3">
    <name type="scientific">Candidatus Pristimantibacillus lignocellulolyticus</name>
    <dbReference type="NCBI Taxonomy" id="2994561"/>
    <lineage>
        <taxon>Bacteria</taxon>
        <taxon>Bacillati</taxon>
        <taxon>Bacillota</taxon>
        <taxon>Bacilli</taxon>
        <taxon>Bacillales</taxon>
        <taxon>Paenibacillaceae</taxon>
        <taxon>Candidatus Pristimantibacillus</taxon>
    </lineage>
</organism>
<keyword evidence="1" id="KW-0812">Transmembrane</keyword>
<feature type="transmembrane region" description="Helical" evidence="1">
    <location>
        <begin position="9"/>
        <end position="30"/>
    </location>
</feature>
<evidence type="ECO:0000313" key="2">
    <source>
        <dbReference type="EMBL" id="URN93378.1"/>
    </source>
</evidence>
<keyword evidence="1" id="KW-0472">Membrane</keyword>